<reference evidence="3 4" key="1">
    <citation type="submission" date="2024-03" db="EMBL/GenBank/DDBJ databases">
        <title>Whole genome sequencing of Streptomyces racemochromogenes, to identify antimicrobial biosynthetic gene clusters.</title>
        <authorList>
            <person name="Suryawanshi P."/>
            <person name="Krishnaraj P.U."/>
            <person name="Arun Y.P."/>
            <person name="Suryawanshi M.P."/>
            <person name="Rakshit O."/>
        </authorList>
    </citation>
    <scope>NUCLEOTIDE SEQUENCE [LARGE SCALE GENOMIC DNA]</scope>
    <source>
        <strain evidence="3 4">AUDT626</strain>
    </source>
</reference>
<dbReference type="InterPro" id="IPR011856">
    <property type="entry name" value="tRNA_endonuc-like_dom_sf"/>
</dbReference>
<keyword evidence="4" id="KW-1185">Reference proteome</keyword>
<accession>A0ABW7PEW5</accession>
<dbReference type="EMBL" id="JBBDHD010000041">
    <property type="protein sequence ID" value="MFH7596928.1"/>
    <property type="molecule type" value="Genomic_DNA"/>
</dbReference>
<dbReference type="PANTHER" id="PTHR30015">
    <property type="entry name" value="MRR RESTRICTION SYSTEM PROTEIN"/>
    <property type="match status" value="1"/>
</dbReference>
<dbReference type="RefSeq" id="WP_395510735.1">
    <property type="nucleotide sequence ID" value="NZ_JBBDHD010000041.1"/>
</dbReference>
<keyword evidence="1" id="KW-0812">Transmembrane</keyword>
<keyword evidence="1" id="KW-0472">Membrane</keyword>
<dbReference type="Proteomes" id="UP001610631">
    <property type="component" value="Unassembled WGS sequence"/>
</dbReference>
<keyword evidence="3" id="KW-0255">Endonuclease</keyword>
<proteinExistence type="predicted"/>
<feature type="domain" description="Restriction endonuclease type IV Mrr" evidence="2">
    <location>
        <begin position="68"/>
        <end position="184"/>
    </location>
</feature>
<evidence type="ECO:0000256" key="1">
    <source>
        <dbReference type="SAM" id="Phobius"/>
    </source>
</evidence>
<evidence type="ECO:0000259" key="2">
    <source>
        <dbReference type="Pfam" id="PF04471"/>
    </source>
</evidence>
<evidence type="ECO:0000313" key="4">
    <source>
        <dbReference type="Proteomes" id="UP001610631"/>
    </source>
</evidence>
<gene>
    <name evidence="3" type="ORF">WDV06_17780</name>
</gene>
<keyword evidence="1" id="KW-1133">Transmembrane helix</keyword>
<name>A0ABW7PEW5_9ACTN</name>
<keyword evidence="3" id="KW-0378">Hydrolase</keyword>
<dbReference type="SUPFAM" id="SSF52980">
    <property type="entry name" value="Restriction endonuclease-like"/>
    <property type="match status" value="1"/>
</dbReference>
<dbReference type="InterPro" id="IPR011335">
    <property type="entry name" value="Restrct_endonuc-II-like"/>
</dbReference>
<keyword evidence="3" id="KW-0540">Nuclease</keyword>
<organism evidence="3 4">
    <name type="scientific">Streptomyces racemochromogenes</name>
    <dbReference type="NCBI Taxonomy" id="67353"/>
    <lineage>
        <taxon>Bacteria</taxon>
        <taxon>Bacillati</taxon>
        <taxon>Actinomycetota</taxon>
        <taxon>Actinomycetes</taxon>
        <taxon>Kitasatosporales</taxon>
        <taxon>Streptomycetaceae</taxon>
        <taxon>Streptomyces</taxon>
    </lineage>
</organism>
<dbReference type="InterPro" id="IPR052906">
    <property type="entry name" value="Type_IV_Methyl-Rstrct_Enzyme"/>
</dbReference>
<sequence length="191" mass="20679">MLSAALVALVVVALAVSVLRWLAARPWTVAGPLLVGTGGAAAWAWRRREAARWEQVRASGQRYALGQLDALHHRAFELAVRDLMRRDGCADARQVGGRRDNGADVKATDPFGRLWVIQGKHPKDGWAGKPVGTPDLQVLNGTGRRIHGGDVLVVLTNGRITANASDFAKSQRLHPVDRHLLAEWAAGSRPL</sequence>
<protein>
    <submittedName>
        <fullName evidence="3">Restriction endonuclease</fullName>
    </submittedName>
</protein>
<dbReference type="Gene3D" id="3.40.1350.10">
    <property type="match status" value="1"/>
</dbReference>
<feature type="transmembrane region" description="Helical" evidence="1">
    <location>
        <begin position="27"/>
        <end position="45"/>
    </location>
</feature>
<comment type="caution">
    <text evidence="3">The sequence shown here is derived from an EMBL/GenBank/DDBJ whole genome shotgun (WGS) entry which is preliminary data.</text>
</comment>
<evidence type="ECO:0000313" key="3">
    <source>
        <dbReference type="EMBL" id="MFH7596928.1"/>
    </source>
</evidence>
<dbReference type="GO" id="GO:0004519">
    <property type="term" value="F:endonuclease activity"/>
    <property type="evidence" value="ECO:0007669"/>
    <property type="project" value="UniProtKB-KW"/>
</dbReference>
<dbReference type="PANTHER" id="PTHR30015:SF6">
    <property type="entry name" value="SLL1429 PROTEIN"/>
    <property type="match status" value="1"/>
</dbReference>
<dbReference type="InterPro" id="IPR007560">
    <property type="entry name" value="Restrct_endonuc_IV_Mrr"/>
</dbReference>
<dbReference type="Pfam" id="PF04471">
    <property type="entry name" value="Mrr_cat"/>
    <property type="match status" value="1"/>
</dbReference>